<dbReference type="Proteomes" id="UP001418222">
    <property type="component" value="Unassembled WGS sequence"/>
</dbReference>
<dbReference type="InterPro" id="IPR044830">
    <property type="entry name" value="HD-Zip_III"/>
</dbReference>
<gene>
    <name evidence="1" type="primary">HOX33</name>
    <name evidence="1" type="ORF">KSP39_PZI011528</name>
</gene>
<keyword evidence="1" id="KW-0371">Homeobox</keyword>
<accession>A0AAP0G5T9</accession>
<dbReference type="PANTHER" id="PTHR45950:SF7">
    <property type="entry name" value="HOMEOBOX-LEUCINE ZIPPER PROTEIN ATHB-14"/>
    <property type="match status" value="1"/>
</dbReference>
<dbReference type="PANTHER" id="PTHR45950">
    <property type="entry name" value="HOMEOBOX-LEUCINE ZIPPER PROTEIN ATHB-14"/>
    <property type="match status" value="1"/>
</dbReference>
<comment type="caution">
    <text evidence="1">The sequence shown here is derived from an EMBL/GenBank/DDBJ whole genome shotgun (WGS) entry which is preliminary data.</text>
</comment>
<protein>
    <submittedName>
        <fullName evidence="1">Homeobox-leucine zipper protein HOX33</fullName>
    </submittedName>
</protein>
<keyword evidence="1" id="KW-0238">DNA-binding</keyword>
<dbReference type="EMBL" id="JBBWWQ010000009">
    <property type="protein sequence ID" value="KAK8938949.1"/>
    <property type="molecule type" value="Genomic_DNA"/>
</dbReference>
<dbReference type="AlphaFoldDB" id="A0AAP0G5T9"/>
<keyword evidence="2" id="KW-1185">Reference proteome</keyword>
<evidence type="ECO:0000313" key="1">
    <source>
        <dbReference type="EMBL" id="KAK8938949.1"/>
    </source>
</evidence>
<evidence type="ECO:0000313" key="2">
    <source>
        <dbReference type="Proteomes" id="UP001418222"/>
    </source>
</evidence>
<organism evidence="1 2">
    <name type="scientific">Platanthera zijinensis</name>
    <dbReference type="NCBI Taxonomy" id="2320716"/>
    <lineage>
        <taxon>Eukaryota</taxon>
        <taxon>Viridiplantae</taxon>
        <taxon>Streptophyta</taxon>
        <taxon>Embryophyta</taxon>
        <taxon>Tracheophyta</taxon>
        <taxon>Spermatophyta</taxon>
        <taxon>Magnoliopsida</taxon>
        <taxon>Liliopsida</taxon>
        <taxon>Asparagales</taxon>
        <taxon>Orchidaceae</taxon>
        <taxon>Orchidoideae</taxon>
        <taxon>Orchideae</taxon>
        <taxon>Orchidinae</taxon>
        <taxon>Platanthera</taxon>
    </lineage>
</organism>
<dbReference type="GO" id="GO:0003677">
    <property type="term" value="F:DNA binding"/>
    <property type="evidence" value="ECO:0007669"/>
    <property type="project" value="UniProtKB-KW"/>
</dbReference>
<dbReference type="GO" id="GO:0003700">
    <property type="term" value="F:DNA-binding transcription factor activity"/>
    <property type="evidence" value="ECO:0007669"/>
    <property type="project" value="InterPro"/>
</dbReference>
<proteinExistence type="predicted"/>
<name>A0AAP0G5T9_9ASPA</name>
<sequence>MREHCLEWADSGVDAYSAASLRASPFAVSGMRVGNGFLGSHVNIPLAHTVENEEVLEVVRLEGHGLNQDDFLARDLHPVQVNRLKLTYPKDLQHLCCMRSSYILGLHKALSDNV</sequence>
<reference evidence="1 2" key="1">
    <citation type="journal article" date="2022" name="Nat. Plants">
        <title>Genomes of leafy and leafless Platanthera orchids illuminate the evolution of mycoheterotrophy.</title>
        <authorList>
            <person name="Li M.H."/>
            <person name="Liu K.W."/>
            <person name="Li Z."/>
            <person name="Lu H.C."/>
            <person name="Ye Q.L."/>
            <person name="Zhang D."/>
            <person name="Wang J.Y."/>
            <person name="Li Y.F."/>
            <person name="Zhong Z.M."/>
            <person name="Liu X."/>
            <person name="Yu X."/>
            <person name="Liu D.K."/>
            <person name="Tu X.D."/>
            <person name="Liu B."/>
            <person name="Hao Y."/>
            <person name="Liao X.Y."/>
            <person name="Jiang Y.T."/>
            <person name="Sun W.H."/>
            <person name="Chen J."/>
            <person name="Chen Y.Q."/>
            <person name="Ai Y."/>
            <person name="Zhai J.W."/>
            <person name="Wu S.S."/>
            <person name="Zhou Z."/>
            <person name="Hsiao Y.Y."/>
            <person name="Wu W.L."/>
            <person name="Chen Y.Y."/>
            <person name="Lin Y.F."/>
            <person name="Hsu J.L."/>
            <person name="Li C.Y."/>
            <person name="Wang Z.W."/>
            <person name="Zhao X."/>
            <person name="Zhong W.Y."/>
            <person name="Ma X.K."/>
            <person name="Ma L."/>
            <person name="Huang J."/>
            <person name="Chen G.Z."/>
            <person name="Huang M.Z."/>
            <person name="Huang L."/>
            <person name="Peng D.H."/>
            <person name="Luo Y.B."/>
            <person name="Zou S.Q."/>
            <person name="Chen S.P."/>
            <person name="Lan S."/>
            <person name="Tsai W.C."/>
            <person name="Van de Peer Y."/>
            <person name="Liu Z.J."/>
        </authorList>
    </citation>
    <scope>NUCLEOTIDE SEQUENCE [LARGE SCALE GENOMIC DNA]</scope>
    <source>
        <strain evidence="1">Lor287</strain>
    </source>
</reference>